<evidence type="ECO:0000256" key="1">
    <source>
        <dbReference type="ARBA" id="ARBA00022729"/>
    </source>
</evidence>
<dbReference type="Gene3D" id="3.40.30.10">
    <property type="entry name" value="Glutaredoxin"/>
    <property type="match status" value="1"/>
</dbReference>
<dbReference type="GO" id="GO:0016853">
    <property type="term" value="F:isomerase activity"/>
    <property type="evidence" value="ECO:0007669"/>
    <property type="project" value="UniProtKB-KW"/>
</dbReference>
<dbReference type="PROSITE" id="PS51352">
    <property type="entry name" value="THIOREDOXIN_2"/>
    <property type="match status" value="1"/>
</dbReference>
<evidence type="ECO:0000313" key="4">
    <source>
        <dbReference type="EMBL" id="KOS05896.1"/>
    </source>
</evidence>
<organism evidence="4 5">
    <name type="scientific">Flavobacterium akiainvivens</name>
    <dbReference type="NCBI Taxonomy" id="1202724"/>
    <lineage>
        <taxon>Bacteria</taxon>
        <taxon>Pseudomonadati</taxon>
        <taxon>Bacteroidota</taxon>
        <taxon>Flavobacteriia</taxon>
        <taxon>Flavobacteriales</taxon>
        <taxon>Flavobacteriaceae</taxon>
        <taxon>Flavobacterium</taxon>
    </lineage>
</organism>
<evidence type="ECO:0000313" key="5">
    <source>
        <dbReference type="Proteomes" id="UP000037755"/>
    </source>
</evidence>
<keyword evidence="5" id="KW-1185">Reference proteome</keyword>
<dbReference type="PANTHER" id="PTHR15337">
    <property type="entry name" value="ANTERIOR GRADIENT PROTEIN-RELATED"/>
    <property type="match status" value="1"/>
</dbReference>
<accession>A0A0M9VHS8</accession>
<dbReference type="InterPro" id="IPR013766">
    <property type="entry name" value="Thioredoxin_domain"/>
</dbReference>
<dbReference type="STRING" id="1202724.AM493_07490"/>
<feature type="chain" id="PRO_5005838964" evidence="2">
    <location>
        <begin position="19"/>
        <end position="145"/>
    </location>
</feature>
<feature type="domain" description="Thioredoxin" evidence="3">
    <location>
        <begin position="8"/>
        <end position="142"/>
    </location>
</feature>
<evidence type="ECO:0000256" key="2">
    <source>
        <dbReference type="SAM" id="SignalP"/>
    </source>
</evidence>
<keyword evidence="4" id="KW-0413">Isomerase</keyword>
<keyword evidence="1 2" id="KW-0732">Signal</keyword>
<dbReference type="AlphaFoldDB" id="A0A0M9VHS8"/>
<proteinExistence type="predicted"/>
<dbReference type="EMBL" id="LIYD01000005">
    <property type="protein sequence ID" value="KOS05896.1"/>
    <property type="molecule type" value="Genomic_DNA"/>
</dbReference>
<dbReference type="InterPro" id="IPR036249">
    <property type="entry name" value="Thioredoxin-like_sf"/>
</dbReference>
<gene>
    <name evidence="4" type="ORF">AM493_07490</name>
</gene>
<feature type="signal peptide" evidence="2">
    <location>
        <begin position="1"/>
        <end position="18"/>
    </location>
</feature>
<dbReference type="Pfam" id="PF13899">
    <property type="entry name" value="Thioredoxin_7"/>
    <property type="match status" value="1"/>
</dbReference>
<reference evidence="4 5" key="1">
    <citation type="submission" date="2015-08" db="EMBL/GenBank/DDBJ databases">
        <title>Whole genome sequence of Flavobacterium akiainvivens IK-1T, from decaying Wikstroemia oahuensis, an endemic Hawaiian shrub.</title>
        <authorList>
            <person name="Wan X."/>
            <person name="Hou S."/>
            <person name="Saito J."/>
            <person name="Donachie S."/>
        </authorList>
    </citation>
    <scope>NUCLEOTIDE SEQUENCE [LARGE SCALE GENOMIC DNA]</scope>
    <source>
        <strain evidence="4 5">IK-1</strain>
    </source>
</reference>
<dbReference type="RefSeq" id="WP_054407227.1">
    <property type="nucleotide sequence ID" value="NZ_FOYA01000008.1"/>
</dbReference>
<name>A0A0M9VHS8_9FLAO</name>
<comment type="caution">
    <text evidence="4">The sequence shown here is derived from an EMBL/GenBank/DDBJ whole genome shotgun (WGS) entry which is preliminary data.</text>
</comment>
<dbReference type="PATRIC" id="fig|1202724.3.peg.1560"/>
<dbReference type="PANTHER" id="PTHR15337:SF11">
    <property type="entry name" value="THIOREDOXIN DOMAIN-CONTAINING PROTEIN"/>
    <property type="match status" value="1"/>
</dbReference>
<sequence>MKKSLFLLLVLSHSVAFSQEWHTDFDAAKKQAAETGKKILLVFSGPEWCGNCTKLDTLVWDSPEFKAEAEKSWVLLRADFAQKKGMPEPVDVNETKMILTEKYNRDGFFPYIVLLDKTGKRLGRTGYENFATVAEYIKLFKTMPM</sequence>
<evidence type="ECO:0000259" key="3">
    <source>
        <dbReference type="PROSITE" id="PS51352"/>
    </source>
</evidence>
<protein>
    <submittedName>
        <fullName evidence="4">Thiol-disulfide isomerase</fullName>
    </submittedName>
</protein>
<dbReference type="InterPro" id="IPR051099">
    <property type="entry name" value="AGR/TXD"/>
</dbReference>
<dbReference type="SUPFAM" id="SSF52833">
    <property type="entry name" value="Thioredoxin-like"/>
    <property type="match status" value="1"/>
</dbReference>
<dbReference type="OrthoDB" id="981626at2"/>
<dbReference type="Proteomes" id="UP000037755">
    <property type="component" value="Unassembled WGS sequence"/>
</dbReference>